<comment type="caution">
    <text evidence="10">The sequence shown here is derived from an EMBL/GenBank/DDBJ whole genome shotgun (WGS) entry which is preliminary data.</text>
</comment>
<evidence type="ECO:0000259" key="9">
    <source>
        <dbReference type="PROSITE" id="PS50966"/>
    </source>
</evidence>
<dbReference type="InterPro" id="IPR018289">
    <property type="entry name" value="MULE_transposase_dom"/>
</dbReference>
<sequence>MSPMDLVISFRGEKHNIGLIHPEDFTVDRIRAEALKITSVHGLDEAGKILLNVMNPENKVKIVLDSDFGLKCLTGIHNLMGLTTFEVDVIPVLCPQYPDSPLIHSLLFNLGIQLPIEVINTLNDHFTRVDLERGTPNVSHSIKDEDELLSNRSDKRIDSDDDDDDDDDDDEEDEDEDEEVAVQPPPAEDDLLSDWSDKEINNDDDGGEPCVGYMNDVEPVEDSDDNEGSDSDANVLLDDDTREVEMVVNSSDEDKNAGSVQFRDYLEKHEYKLDADGIHRLRMGDVFRDVGHFREVLHEVMVRKGFNINIKYSEPRRYYATCKEPGCPWFVNGGRLNDRNGFWLRGYHKKHECRLTKQSVKVTSTWIAEMIKGHVAIDPNVKISILKTYMQEKFRLKIEKLTMYRARERARILVYGDQSKGYQKLFQYAAAIHQADPGAMCKVLCDTVSYPEKCLFQRIFVAFPAQRNAFLNGCRPFIGIDGCHLKGKYGGVLLAAVAADANKGIVPLALSVCEIENTETWGWFLEHLHNYFDDGRQVTFISDRQKGLLNAIPNTWPFAYHRACCRHVYANFARDHAGAKLRNLFWRAAKSSNKHDFDESMALIKDEKIEAYNWLERELQGYTWSMHAYDRNCKVERTDNNASECFNSWILPYRDRPVLSMLEEIRCRLMKRFTKRRNEANSWPKTIAPRIYKELDKTYKKGEKMTVHPSGDLNFQVIDKAYYPARRFVVKLEDKTCDCGYWEIAGLPCSHAMASIGYARHETEEYIPFCFTKQAYINTYSVMFSPIPDERTWERGERPLIDPPIVQKKIGRPKKCKKRAATEPQKRSRKFFVNCSVCGGSNHNLRSCPLRNTAMTDRVPSGPGEGSNAGSKKRKTARRAVGVSLSPAEGSSAGAGSKKRKTASSAGPNRKKGRAVGVSLSQVNQSQNPSQASAVTGVLY</sequence>
<evidence type="ECO:0000256" key="4">
    <source>
        <dbReference type="ARBA" id="ARBA00022833"/>
    </source>
</evidence>
<dbReference type="InterPro" id="IPR006564">
    <property type="entry name" value="Znf_PMZ"/>
</dbReference>
<keyword evidence="11" id="KW-1185">Reference proteome</keyword>
<evidence type="ECO:0000256" key="7">
    <source>
        <dbReference type="PROSITE-ProRule" id="PRU00325"/>
    </source>
</evidence>
<dbReference type="Pfam" id="PF03108">
    <property type="entry name" value="DBD_Tnp_Mut"/>
    <property type="match status" value="1"/>
</dbReference>
<dbReference type="SMART" id="SM00575">
    <property type="entry name" value="ZnF_PMZ"/>
    <property type="match status" value="1"/>
</dbReference>
<accession>A0AAP0LYL3</accession>
<feature type="compositionally biased region" description="Acidic residues" evidence="8">
    <location>
        <begin position="159"/>
        <end position="180"/>
    </location>
</feature>
<dbReference type="AlphaFoldDB" id="A0AAP0LYL3"/>
<dbReference type="GO" id="GO:0006313">
    <property type="term" value="P:DNA transposition"/>
    <property type="evidence" value="ECO:0007669"/>
    <property type="project" value="InterPro"/>
</dbReference>
<dbReference type="PANTHER" id="PTHR31973">
    <property type="entry name" value="POLYPROTEIN, PUTATIVE-RELATED"/>
    <property type="match status" value="1"/>
</dbReference>
<feature type="compositionally biased region" description="Acidic residues" evidence="8">
    <location>
        <begin position="218"/>
        <end position="230"/>
    </location>
</feature>
<keyword evidence="3 7" id="KW-0863">Zinc-finger</keyword>
<proteinExistence type="predicted"/>
<reference evidence="10 11" key="1">
    <citation type="submission" date="2024-05" db="EMBL/GenBank/DDBJ databases">
        <title>Haplotype-resolved chromosome-level genome assembly of Huyou (Citrus changshanensis).</title>
        <authorList>
            <person name="Miao C."/>
            <person name="Chen W."/>
            <person name="Wu Y."/>
            <person name="Wang L."/>
            <person name="Zhao S."/>
            <person name="Grierson D."/>
            <person name="Xu C."/>
            <person name="Chen K."/>
        </authorList>
    </citation>
    <scope>NUCLEOTIDE SEQUENCE [LARGE SCALE GENOMIC DNA]</scope>
    <source>
        <strain evidence="10">01-14</strain>
        <tissue evidence="10">Leaf</tissue>
    </source>
</reference>
<keyword evidence="5" id="KW-0238">DNA-binding</keyword>
<dbReference type="GO" id="GO:0008270">
    <property type="term" value="F:zinc ion binding"/>
    <property type="evidence" value="ECO:0007669"/>
    <property type="project" value="UniProtKB-KW"/>
</dbReference>
<evidence type="ECO:0000313" key="10">
    <source>
        <dbReference type="EMBL" id="KAK9192745.1"/>
    </source>
</evidence>
<dbReference type="PROSITE" id="PS50966">
    <property type="entry name" value="ZF_SWIM"/>
    <property type="match status" value="1"/>
</dbReference>
<feature type="compositionally biased region" description="Polar residues" evidence="8">
    <location>
        <begin position="919"/>
        <end position="934"/>
    </location>
</feature>
<dbReference type="Proteomes" id="UP001428341">
    <property type="component" value="Unassembled WGS sequence"/>
</dbReference>
<keyword evidence="4" id="KW-0862">Zinc</keyword>
<keyword evidence="2" id="KW-0479">Metal-binding</keyword>
<dbReference type="InterPro" id="IPR004332">
    <property type="entry name" value="Transposase_MuDR"/>
</dbReference>
<name>A0AAP0LYL3_9ROSI</name>
<evidence type="ECO:0000256" key="3">
    <source>
        <dbReference type="ARBA" id="ARBA00022771"/>
    </source>
</evidence>
<feature type="compositionally biased region" description="Low complexity" evidence="8">
    <location>
        <begin position="884"/>
        <end position="896"/>
    </location>
</feature>
<keyword evidence="1" id="KW-0815">Transposition</keyword>
<gene>
    <name evidence="10" type="ORF">WN944_003438</name>
</gene>
<feature type="region of interest" description="Disordered" evidence="8">
    <location>
        <begin position="847"/>
        <end position="940"/>
    </location>
</feature>
<dbReference type="GO" id="GO:0004803">
    <property type="term" value="F:transposase activity"/>
    <property type="evidence" value="ECO:0007669"/>
    <property type="project" value="InterPro"/>
</dbReference>
<dbReference type="GO" id="GO:0003677">
    <property type="term" value="F:DNA binding"/>
    <property type="evidence" value="ECO:0007669"/>
    <property type="project" value="UniProtKB-KW"/>
</dbReference>
<evidence type="ECO:0000256" key="5">
    <source>
        <dbReference type="ARBA" id="ARBA00023125"/>
    </source>
</evidence>
<evidence type="ECO:0000256" key="8">
    <source>
        <dbReference type="SAM" id="MobiDB-lite"/>
    </source>
</evidence>
<evidence type="ECO:0000313" key="11">
    <source>
        <dbReference type="Proteomes" id="UP001428341"/>
    </source>
</evidence>
<dbReference type="PROSITE" id="PS01007">
    <property type="entry name" value="TRANSPOSASE_MUTATOR"/>
    <property type="match status" value="1"/>
</dbReference>
<dbReference type="Pfam" id="PF04434">
    <property type="entry name" value="SWIM"/>
    <property type="match status" value="1"/>
</dbReference>
<dbReference type="InterPro" id="IPR001207">
    <property type="entry name" value="Transposase_mutator"/>
</dbReference>
<feature type="region of interest" description="Disordered" evidence="8">
    <location>
        <begin position="136"/>
        <end position="238"/>
    </location>
</feature>
<evidence type="ECO:0000256" key="6">
    <source>
        <dbReference type="ARBA" id="ARBA00023172"/>
    </source>
</evidence>
<organism evidence="10 11">
    <name type="scientific">Citrus x changshan-huyou</name>
    <dbReference type="NCBI Taxonomy" id="2935761"/>
    <lineage>
        <taxon>Eukaryota</taxon>
        <taxon>Viridiplantae</taxon>
        <taxon>Streptophyta</taxon>
        <taxon>Embryophyta</taxon>
        <taxon>Tracheophyta</taxon>
        <taxon>Spermatophyta</taxon>
        <taxon>Magnoliopsida</taxon>
        <taxon>eudicotyledons</taxon>
        <taxon>Gunneridae</taxon>
        <taxon>Pentapetalae</taxon>
        <taxon>rosids</taxon>
        <taxon>malvids</taxon>
        <taxon>Sapindales</taxon>
        <taxon>Rutaceae</taxon>
        <taxon>Aurantioideae</taxon>
        <taxon>Citrus</taxon>
    </lineage>
</organism>
<dbReference type="InterPro" id="IPR007527">
    <property type="entry name" value="Znf_SWIM"/>
</dbReference>
<evidence type="ECO:0000256" key="2">
    <source>
        <dbReference type="ARBA" id="ARBA00022723"/>
    </source>
</evidence>
<evidence type="ECO:0000256" key="1">
    <source>
        <dbReference type="ARBA" id="ARBA00022578"/>
    </source>
</evidence>
<dbReference type="Pfam" id="PF10551">
    <property type="entry name" value="MULE"/>
    <property type="match status" value="1"/>
</dbReference>
<dbReference type="EMBL" id="JBCGBO010000006">
    <property type="protein sequence ID" value="KAK9192745.1"/>
    <property type="molecule type" value="Genomic_DNA"/>
</dbReference>
<protein>
    <recommendedName>
        <fullName evidence="9">SWIM-type domain-containing protein</fullName>
    </recommendedName>
</protein>
<keyword evidence="6" id="KW-0233">DNA recombination</keyword>
<feature type="domain" description="SWIM-type" evidence="9">
    <location>
        <begin position="728"/>
        <end position="760"/>
    </location>
</feature>
<dbReference type="PANTHER" id="PTHR31973:SF187">
    <property type="entry name" value="MUTATOR TRANSPOSASE MUDRA PROTEIN"/>
    <property type="match status" value="1"/>
</dbReference>